<feature type="transmembrane region" description="Helical" evidence="2">
    <location>
        <begin position="234"/>
        <end position="252"/>
    </location>
</feature>
<dbReference type="Proteomes" id="UP000664617">
    <property type="component" value="Unassembled WGS sequence"/>
</dbReference>
<keyword evidence="2" id="KW-1133">Transmembrane helix</keyword>
<gene>
    <name evidence="3" type="ORF">J0911_11865</name>
</gene>
<evidence type="ECO:0000313" key="3">
    <source>
        <dbReference type="EMBL" id="MBO0609719.1"/>
    </source>
</evidence>
<feature type="transmembrane region" description="Helical" evidence="2">
    <location>
        <begin position="1629"/>
        <end position="1648"/>
    </location>
</feature>
<feature type="compositionally biased region" description="Low complexity" evidence="1">
    <location>
        <begin position="105"/>
        <end position="128"/>
    </location>
</feature>
<feature type="transmembrane region" description="Helical" evidence="2">
    <location>
        <begin position="174"/>
        <end position="195"/>
    </location>
</feature>
<feature type="transmembrane region" description="Helical" evidence="2">
    <location>
        <begin position="1360"/>
        <end position="1380"/>
    </location>
</feature>
<dbReference type="RefSeq" id="WP_207275648.1">
    <property type="nucleotide sequence ID" value="NZ_JAFMPK010000044.1"/>
</dbReference>
<feature type="transmembrane region" description="Helical" evidence="2">
    <location>
        <begin position="1131"/>
        <end position="1149"/>
    </location>
</feature>
<feature type="transmembrane region" description="Helical" evidence="2">
    <location>
        <begin position="1179"/>
        <end position="1198"/>
    </location>
</feature>
<accession>A0ABS3IBG3</accession>
<feature type="transmembrane region" description="Helical" evidence="2">
    <location>
        <begin position="1850"/>
        <end position="1869"/>
    </location>
</feature>
<name>A0ABS3IBG3_9MICO</name>
<evidence type="ECO:0008006" key="5">
    <source>
        <dbReference type="Google" id="ProtNLM"/>
    </source>
</evidence>
<feature type="transmembrane region" description="Helical" evidence="2">
    <location>
        <begin position="1155"/>
        <end position="1172"/>
    </location>
</feature>
<feature type="transmembrane region" description="Helical" evidence="2">
    <location>
        <begin position="904"/>
        <end position="927"/>
    </location>
</feature>
<feature type="transmembrane region" description="Helical" evidence="2">
    <location>
        <begin position="1011"/>
        <end position="1030"/>
    </location>
</feature>
<feature type="transmembrane region" description="Helical" evidence="2">
    <location>
        <begin position="761"/>
        <end position="781"/>
    </location>
</feature>
<protein>
    <recommendedName>
        <fullName evidence="5">Integral membrane protein</fullName>
    </recommendedName>
</protein>
<reference evidence="4" key="1">
    <citation type="submission" date="2023-07" db="EMBL/GenBank/DDBJ databases">
        <title>Myceligenerans salitolerans sp. nov., a halotolerant actinomycete isolated from a salt lake in Xinjiang, China.</title>
        <authorList>
            <person name="Guan T."/>
        </authorList>
    </citation>
    <scope>NUCLEOTIDE SEQUENCE [LARGE SCALE GENOMIC DNA]</scope>
    <source>
        <strain evidence="4">XHU 5031</strain>
    </source>
</reference>
<feature type="transmembrane region" description="Helical" evidence="2">
    <location>
        <begin position="630"/>
        <end position="649"/>
    </location>
</feature>
<feature type="transmembrane region" description="Helical" evidence="2">
    <location>
        <begin position="1204"/>
        <end position="1225"/>
    </location>
</feature>
<organism evidence="3 4">
    <name type="scientific">Myceligenerans salitolerans</name>
    <dbReference type="NCBI Taxonomy" id="1230528"/>
    <lineage>
        <taxon>Bacteria</taxon>
        <taxon>Bacillati</taxon>
        <taxon>Actinomycetota</taxon>
        <taxon>Actinomycetes</taxon>
        <taxon>Micrococcales</taxon>
        <taxon>Promicromonosporaceae</taxon>
        <taxon>Myceligenerans</taxon>
    </lineage>
</organism>
<feature type="transmembrane region" description="Helical" evidence="2">
    <location>
        <begin position="144"/>
        <end position="168"/>
    </location>
</feature>
<feature type="transmembrane region" description="Helical" evidence="2">
    <location>
        <begin position="480"/>
        <end position="499"/>
    </location>
</feature>
<feature type="transmembrane region" description="Helical" evidence="2">
    <location>
        <begin position="879"/>
        <end position="898"/>
    </location>
</feature>
<feature type="transmembrane region" description="Helical" evidence="2">
    <location>
        <begin position="1436"/>
        <end position="1454"/>
    </location>
</feature>
<feature type="transmembrane region" description="Helical" evidence="2">
    <location>
        <begin position="532"/>
        <end position="553"/>
    </location>
</feature>
<feature type="transmembrane region" description="Helical" evidence="2">
    <location>
        <begin position="1686"/>
        <end position="1704"/>
    </location>
</feature>
<feature type="transmembrane region" description="Helical" evidence="2">
    <location>
        <begin position="1314"/>
        <end position="1332"/>
    </location>
</feature>
<comment type="caution">
    <text evidence="3">The sequence shown here is derived from an EMBL/GenBank/DDBJ whole genome shotgun (WGS) entry which is preliminary data.</text>
</comment>
<feature type="transmembrane region" description="Helical" evidence="2">
    <location>
        <begin position="329"/>
        <end position="350"/>
    </location>
</feature>
<dbReference type="EMBL" id="JAFMPK010000044">
    <property type="protein sequence ID" value="MBO0609719.1"/>
    <property type="molecule type" value="Genomic_DNA"/>
</dbReference>
<feature type="transmembrane region" description="Helical" evidence="2">
    <location>
        <begin position="1534"/>
        <end position="1553"/>
    </location>
</feature>
<feature type="transmembrane region" description="Helical" evidence="2">
    <location>
        <begin position="697"/>
        <end position="717"/>
    </location>
</feature>
<feature type="transmembrane region" description="Helical" evidence="2">
    <location>
        <begin position="1597"/>
        <end position="1617"/>
    </location>
</feature>
<keyword evidence="4" id="KW-1185">Reference proteome</keyword>
<proteinExistence type="predicted"/>
<feature type="transmembrane region" description="Helical" evidence="2">
    <location>
        <begin position="1064"/>
        <end position="1082"/>
    </location>
</feature>
<feature type="transmembrane region" description="Helical" evidence="2">
    <location>
        <begin position="574"/>
        <end position="596"/>
    </location>
</feature>
<feature type="transmembrane region" description="Helical" evidence="2">
    <location>
        <begin position="1502"/>
        <end position="1522"/>
    </location>
</feature>
<feature type="transmembrane region" description="Helical" evidence="2">
    <location>
        <begin position="1710"/>
        <end position="1729"/>
    </location>
</feature>
<feature type="transmembrane region" description="Helical" evidence="2">
    <location>
        <begin position="1286"/>
        <end position="1308"/>
    </location>
</feature>
<feature type="transmembrane region" description="Helical" evidence="2">
    <location>
        <begin position="1256"/>
        <end position="1274"/>
    </location>
</feature>
<evidence type="ECO:0000256" key="2">
    <source>
        <dbReference type="SAM" id="Phobius"/>
    </source>
</evidence>
<feature type="transmembrane region" description="Helical" evidence="2">
    <location>
        <begin position="1798"/>
        <end position="1816"/>
    </location>
</feature>
<feature type="transmembrane region" description="Helical" evidence="2">
    <location>
        <begin position="356"/>
        <end position="379"/>
    </location>
</feature>
<feature type="transmembrane region" description="Helical" evidence="2">
    <location>
        <begin position="384"/>
        <end position="405"/>
    </location>
</feature>
<evidence type="ECO:0000313" key="4">
    <source>
        <dbReference type="Proteomes" id="UP000664617"/>
    </source>
</evidence>
<feature type="transmembrane region" description="Helical" evidence="2">
    <location>
        <begin position="737"/>
        <end position="754"/>
    </location>
</feature>
<feature type="region of interest" description="Disordered" evidence="1">
    <location>
        <begin position="105"/>
        <end position="139"/>
    </location>
</feature>
<feature type="transmembrane region" description="Helical" evidence="2">
    <location>
        <begin position="1654"/>
        <end position="1674"/>
    </location>
</feature>
<feature type="transmembrane region" description="Helical" evidence="2">
    <location>
        <begin position="1823"/>
        <end position="1844"/>
    </location>
</feature>
<feature type="transmembrane region" description="Helical" evidence="2">
    <location>
        <begin position="855"/>
        <end position="872"/>
    </location>
</feature>
<feature type="transmembrane region" description="Helical" evidence="2">
    <location>
        <begin position="259"/>
        <end position="280"/>
    </location>
</feature>
<keyword evidence="2" id="KW-0812">Transmembrane</keyword>
<feature type="transmembrane region" description="Helical" evidence="2">
    <location>
        <begin position="1232"/>
        <end position="1250"/>
    </location>
</feature>
<feature type="transmembrane region" description="Helical" evidence="2">
    <location>
        <begin position="411"/>
        <end position="434"/>
    </location>
</feature>
<sequence>MTETWGPWHDIARWLGDTRRCPDCGTGLDRPVCRTCGLDLSVERAHDVRRLSFEAADALRRRAQVLAEMRRAQAAARIEHGPPGPRFPAADPRVPAVPPVAATATRGLRDAAPVPAPPSAARRVADSPTSTGPERSRPVRRRDISLQPILAGAGATLLAVAAVVFVFFTFGDDLALRAVVTGIVTVAAATVAGLLRRGGLRTTSEAVAALAAVLCWVDAELAMQAGLLGGLHPALARAVVLAVLAPVLVAVGHRLRVRTWMSAGLAAALAVPPSAAAGLPDPVWSSWWWVAAWALVALVAWTAMRTLELLAPRLGDGVSFTAESRALRAVRAAGLPAAFLTSVTASAGPAETSLASGWGATAVLWSAVLVVALVGGLVLRVRSWVTVGVLGTPLLPPLVTAAIPVSDWTAWWWTCTGVVVALTAFVVVRGLPVAARRLGDRLGRPLTLEARTLRLLRGLGFPLALLASCLAGDAPPLDGWWSTAVLWSAVVVAGLGGGYALRVRSWVSTALLAAPALPFLAAGGMPPGAWSAWWWASAGVMAAFVALAAVRSLPAVSRRLGDRPQNLFTWEPDVLLVVRGAGFPVALVVSCFAAELPMLSTVGATTVLWCSVTAVALVAGVLLRVRPWVSTGLVAVLPAPILGELAFLGDVPGLSWRWIGVFLLMALLAWAGGRAVGPVAARLGAGDAATTFRAELLLLRLVRGAAVPAALVAATVLPLTEVSGPSSAEAFAGNVPARSALLWAAVLLFAAVAGHGLRVRAWLSATVLAAPLLPLWVGWAVSTHLGSSWPVPLACLVAAVMTVLPRVADVVSGPRLGARFARERSVLDVAAAFAVAGAVVTSFDVPQPNLLPGQGGTAVLVALAALAVAVLRHRTHHRAWLFTGGVLAVASGALLGWVPGNAAVGWVPVGAAGAWIMLAVLTAPRVLRSIRPGSAGPVLASRSRGDLLRSGWAAVAATAVPAAIFVLGRVLDVWGAVVSASRSSWHPPVTVLGGPVFDAGPTAGAYATLPAWAGLGMAAVALTTLVAARLAPGDGVAPPERSSAPVLTLLATVGLVLHPSLPAVATPALLAVLGAVLVAAVARRSSTWSGLLPAVDAVRAAGRASARPAEYLSVIGGRPVTAAELRLGSRVALTGAVVVIVLVGAFSWISRPTAAVGALAVSGLVLALRAALPRPAHPWLVGAGYLYPLVVLGVVLAWLDLPLVAAVCAVSAAASLVTIVVTLGSRTSRHEWYAVLGVTAVPFVVGVITVVFERTWWSAGAAATMLALELVLLLTTRVGLPALVRAGAAFLLLPTASVMITSTGAMLFEVSGSPYVLPTAATFVAAVAAGAARIAERIGLRVPEAHGPGGSRLAGTVRGMLERSALLTGSIVILLAYLRPAAGPDIAVAVLLILAAGAALVAREPGRERVRLLAGALLLAALWTALASNGVRLVEAYTFAPAVGAGVTGVLAAWRLRRDGTASVSPMAPAVRNAWALAGAGLALAVVPSFVVYLTRPDAGDWRAFALLGAALAALGVAHLAGRRPWARTARPGLAGAAAFASLAGVLESWRWAPMPGVWPGDRGVRGSSPGAGPASSTGDRIGDPVAGIPLAADPTFAVGLAWAAVAVAVLVLSVPVARRAAGPQLRGLLRRHGFVPALVLGTASALAHMEPAWGAVVTLLVLEVVLLAALVLGVRRLVAGRAMGAAPWLVWVCAALLGIAAWSPRELRVEVFSVPLGVALVLAGWLALRDGLRRERAVTEGPSGRPAGEFSPPSARAVPSAGIAVWPAGFTGSWRTLSLGVLALVGPSVLSTATDPLTVRACGVVFVALMAVLAGSRLRLSAPFWLGVVTLGVEVVVVFAKLGVGVSPLPWILTLVPAAIVLLIIATLDERRTAASGGTAAYLRDLR</sequence>
<dbReference type="InterPro" id="IPR058062">
    <property type="entry name" value="SCO7613_C"/>
</dbReference>
<feature type="transmembrane region" description="Helical" evidence="2">
    <location>
        <begin position="1386"/>
        <end position="1403"/>
    </location>
</feature>
<dbReference type="NCBIfam" id="NF047321">
    <property type="entry name" value="SCO7613_CTERM"/>
    <property type="match status" value="2"/>
</dbReference>
<feature type="transmembrane region" description="Helical" evidence="2">
    <location>
        <begin position="655"/>
        <end position="676"/>
    </location>
</feature>
<evidence type="ECO:0000256" key="1">
    <source>
        <dbReference type="SAM" id="MobiDB-lite"/>
    </source>
</evidence>
<feature type="transmembrane region" description="Helical" evidence="2">
    <location>
        <begin position="1410"/>
        <end position="1430"/>
    </location>
</feature>
<keyword evidence="2" id="KW-0472">Membrane</keyword>
<feature type="transmembrane region" description="Helical" evidence="2">
    <location>
        <begin position="1475"/>
        <end position="1496"/>
    </location>
</feature>
<feature type="transmembrane region" description="Helical" evidence="2">
    <location>
        <begin position="207"/>
        <end position="228"/>
    </location>
</feature>
<feature type="transmembrane region" description="Helical" evidence="2">
    <location>
        <begin position="286"/>
        <end position="304"/>
    </location>
</feature>
<feature type="transmembrane region" description="Helical" evidence="2">
    <location>
        <begin position="602"/>
        <end position="623"/>
    </location>
</feature>
<feature type="transmembrane region" description="Helical" evidence="2">
    <location>
        <begin position="1764"/>
        <end position="1786"/>
    </location>
</feature>
<feature type="transmembrane region" description="Helical" evidence="2">
    <location>
        <begin position="506"/>
        <end position="526"/>
    </location>
</feature>
<feature type="transmembrane region" description="Helical" evidence="2">
    <location>
        <begin position="455"/>
        <end position="474"/>
    </location>
</feature>